<proteinExistence type="predicted"/>
<evidence type="ECO:0000313" key="2">
    <source>
        <dbReference type="EMBL" id="TGZ50980.1"/>
    </source>
</evidence>
<dbReference type="AlphaFoldDB" id="A0A4S2KN58"/>
<feature type="compositionally biased region" description="Polar residues" evidence="1">
    <location>
        <begin position="93"/>
        <end position="104"/>
    </location>
</feature>
<reference evidence="2 3" key="1">
    <citation type="journal article" date="2019" name="Philos. Trans. R. Soc. Lond., B, Biol. Sci.">
        <title>Ant behaviour and brain gene expression of defending hosts depend on the ecological success of the intruding social parasite.</title>
        <authorList>
            <person name="Kaur R."/>
            <person name="Stoldt M."/>
            <person name="Jongepier E."/>
            <person name="Feldmeyer B."/>
            <person name="Menzel F."/>
            <person name="Bornberg-Bauer E."/>
            <person name="Foitzik S."/>
        </authorList>
    </citation>
    <scope>NUCLEOTIDE SEQUENCE [LARGE SCALE GENOMIC DNA]</scope>
    <source>
        <tissue evidence="2">Whole body</tissue>
    </source>
</reference>
<sequence>MNVKQKVGLSKCILDICLHLHRHTNPTLIRIKTAGSGRCYTYAYQNETRIIRGEESWWNESLPSRGCADREKARYPHRYLDFEAPHPIAPGVIQSNRQSSSGTMTAGERTRAYVGKCVPRRLSQRRINTGSISGTRTDRVVRDADGRRKCI</sequence>
<keyword evidence="3" id="KW-1185">Reference proteome</keyword>
<accession>A0A4S2KN58</accession>
<comment type="caution">
    <text evidence="2">The sequence shown here is derived from an EMBL/GenBank/DDBJ whole genome shotgun (WGS) entry which is preliminary data.</text>
</comment>
<dbReference type="Proteomes" id="UP000310200">
    <property type="component" value="Unassembled WGS sequence"/>
</dbReference>
<feature type="region of interest" description="Disordered" evidence="1">
    <location>
        <begin position="90"/>
        <end position="109"/>
    </location>
</feature>
<dbReference type="EMBL" id="QBLH01001803">
    <property type="protein sequence ID" value="TGZ50980.1"/>
    <property type="molecule type" value="Genomic_DNA"/>
</dbReference>
<evidence type="ECO:0000313" key="3">
    <source>
        <dbReference type="Proteomes" id="UP000310200"/>
    </source>
</evidence>
<protein>
    <submittedName>
        <fullName evidence="2">Uncharacterized protein</fullName>
    </submittedName>
</protein>
<name>A0A4S2KN58_9HYME</name>
<gene>
    <name evidence="2" type="ORF">DBV15_00683</name>
</gene>
<organism evidence="2 3">
    <name type="scientific">Temnothorax longispinosus</name>
    <dbReference type="NCBI Taxonomy" id="300112"/>
    <lineage>
        <taxon>Eukaryota</taxon>
        <taxon>Metazoa</taxon>
        <taxon>Ecdysozoa</taxon>
        <taxon>Arthropoda</taxon>
        <taxon>Hexapoda</taxon>
        <taxon>Insecta</taxon>
        <taxon>Pterygota</taxon>
        <taxon>Neoptera</taxon>
        <taxon>Endopterygota</taxon>
        <taxon>Hymenoptera</taxon>
        <taxon>Apocrita</taxon>
        <taxon>Aculeata</taxon>
        <taxon>Formicoidea</taxon>
        <taxon>Formicidae</taxon>
        <taxon>Myrmicinae</taxon>
        <taxon>Temnothorax</taxon>
    </lineage>
</organism>
<evidence type="ECO:0000256" key="1">
    <source>
        <dbReference type="SAM" id="MobiDB-lite"/>
    </source>
</evidence>